<name>A0A915HKS3_ROMCU</name>
<proteinExistence type="predicted"/>
<protein>
    <submittedName>
        <fullName evidence="2">Uncharacterized protein</fullName>
    </submittedName>
</protein>
<dbReference type="AlphaFoldDB" id="A0A915HKS3"/>
<keyword evidence="1" id="KW-1185">Reference proteome</keyword>
<accession>A0A915HKS3</accession>
<dbReference type="WBParaSite" id="nRc.2.0.1.t02070-RA">
    <property type="protein sequence ID" value="nRc.2.0.1.t02070-RA"/>
    <property type="gene ID" value="nRc.2.0.1.g02070"/>
</dbReference>
<sequence>MLAAIVQQQPVAAAKPPPMLANAFGEMLRAINDDISIIEASLFLRATAPWSPKIGVFREVHPCRGLIINFPGEERILSDDEDEE</sequence>
<dbReference type="Proteomes" id="UP000887565">
    <property type="component" value="Unplaced"/>
</dbReference>
<reference evidence="2" key="1">
    <citation type="submission" date="2022-11" db="UniProtKB">
        <authorList>
            <consortium name="WormBaseParasite"/>
        </authorList>
    </citation>
    <scope>IDENTIFICATION</scope>
</reference>
<evidence type="ECO:0000313" key="1">
    <source>
        <dbReference type="Proteomes" id="UP000887565"/>
    </source>
</evidence>
<evidence type="ECO:0000313" key="2">
    <source>
        <dbReference type="WBParaSite" id="nRc.2.0.1.t02070-RA"/>
    </source>
</evidence>
<organism evidence="1 2">
    <name type="scientific">Romanomermis culicivorax</name>
    <name type="common">Nematode worm</name>
    <dbReference type="NCBI Taxonomy" id="13658"/>
    <lineage>
        <taxon>Eukaryota</taxon>
        <taxon>Metazoa</taxon>
        <taxon>Ecdysozoa</taxon>
        <taxon>Nematoda</taxon>
        <taxon>Enoplea</taxon>
        <taxon>Dorylaimia</taxon>
        <taxon>Mermithida</taxon>
        <taxon>Mermithoidea</taxon>
        <taxon>Mermithidae</taxon>
        <taxon>Romanomermis</taxon>
    </lineage>
</organism>